<organism evidence="1 2">
    <name type="scientific">Companilactobacillus nodensis DSM 19682 = JCM 14932 = NBRC 107160</name>
    <dbReference type="NCBI Taxonomy" id="1423775"/>
    <lineage>
        <taxon>Bacteria</taxon>
        <taxon>Bacillati</taxon>
        <taxon>Bacillota</taxon>
        <taxon>Bacilli</taxon>
        <taxon>Lactobacillales</taxon>
        <taxon>Lactobacillaceae</taxon>
        <taxon>Companilactobacillus</taxon>
    </lineage>
</organism>
<proteinExistence type="predicted"/>
<evidence type="ECO:0000313" key="1">
    <source>
        <dbReference type="EMBL" id="KRK81295.1"/>
    </source>
</evidence>
<evidence type="ECO:0000313" key="2">
    <source>
        <dbReference type="Proteomes" id="UP000051248"/>
    </source>
</evidence>
<gene>
    <name evidence="1" type="ORF">FD03_GL000888</name>
</gene>
<dbReference type="AlphaFoldDB" id="A0A0R1KCG5"/>
<sequence>MNEVISSVNTLLGEFNSTFSDSAIEMEIKKKISKAYISINKLESTKEKYNEIPHALIPLDDFLMQAAVSKKYHFSPEQDRIIKEYKHAYSKSHSGSLGAVLNAAALFHP</sequence>
<dbReference type="RefSeq" id="WP_025023478.1">
    <property type="nucleotide sequence ID" value="NZ_BCWC01000006.1"/>
</dbReference>
<dbReference type="EMBL" id="AZDZ01000001">
    <property type="protein sequence ID" value="KRK81295.1"/>
    <property type="molecule type" value="Genomic_DNA"/>
</dbReference>
<reference evidence="1 2" key="1">
    <citation type="journal article" date="2015" name="Genome Announc.">
        <title>Expanding the biotechnology potential of lactobacilli through comparative genomics of 213 strains and associated genera.</title>
        <authorList>
            <person name="Sun Z."/>
            <person name="Harris H.M."/>
            <person name="McCann A."/>
            <person name="Guo C."/>
            <person name="Argimon S."/>
            <person name="Zhang W."/>
            <person name="Yang X."/>
            <person name="Jeffery I.B."/>
            <person name="Cooney J.C."/>
            <person name="Kagawa T.F."/>
            <person name="Liu W."/>
            <person name="Song Y."/>
            <person name="Salvetti E."/>
            <person name="Wrobel A."/>
            <person name="Rasinkangas P."/>
            <person name="Parkhill J."/>
            <person name="Rea M.C."/>
            <person name="O'Sullivan O."/>
            <person name="Ritari J."/>
            <person name="Douillard F.P."/>
            <person name="Paul Ross R."/>
            <person name="Yang R."/>
            <person name="Briner A.E."/>
            <person name="Felis G.E."/>
            <person name="de Vos W.M."/>
            <person name="Barrangou R."/>
            <person name="Klaenhammer T.R."/>
            <person name="Caufield P.W."/>
            <person name="Cui Y."/>
            <person name="Zhang H."/>
            <person name="O'Toole P.W."/>
        </authorList>
    </citation>
    <scope>NUCLEOTIDE SEQUENCE [LARGE SCALE GENOMIC DNA]</scope>
    <source>
        <strain evidence="1 2">DSM 19682</strain>
    </source>
</reference>
<dbReference type="PATRIC" id="fig|1423775.4.peg.914"/>
<dbReference type="eggNOG" id="ENOG5030C1A">
    <property type="taxonomic scope" value="Bacteria"/>
</dbReference>
<name>A0A0R1KCG5_9LACO</name>
<protein>
    <recommendedName>
        <fullName evidence="3">Bacteriocin immunity protein</fullName>
    </recommendedName>
</protein>
<dbReference type="OrthoDB" id="2315070at2"/>
<dbReference type="Proteomes" id="UP000051248">
    <property type="component" value="Unassembled WGS sequence"/>
</dbReference>
<accession>A0A0R1KCG5</accession>
<comment type="caution">
    <text evidence="1">The sequence shown here is derived from an EMBL/GenBank/DDBJ whole genome shotgun (WGS) entry which is preliminary data.</text>
</comment>
<keyword evidence="2" id="KW-1185">Reference proteome</keyword>
<evidence type="ECO:0008006" key="3">
    <source>
        <dbReference type="Google" id="ProtNLM"/>
    </source>
</evidence>